<evidence type="ECO:0000313" key="10">
    <source>
        <dbReference type="Proteomes" id="UP000321230"/>
    </source>
</evidence>
<accession>A0A511B1R5</accession>
<dbReference type="InterPro" id="IPR000304">
    <property type="entry name" value="Pyrroline-COOH_reductase"/>
</dbReference>
<comment type="caution">
    <text evidence="9">The sequence shown here is derived from an EMBL/GenBank/DDBJ whole genome shotgun (WGS) entry which is preliminary data.</text>
</comment>
<comment type="catalytic activity">
    <reaction evidence="4">
        <text>L-proline + NAD(+) = (S)-1-pyrroline-5-carboxylate + NADH + 2 H(+)</text>
        <dbReference type="Rhea" id="RHEA:14105"/>
        <dbReference type="ChEBI" id="CHEBI:15378"/>
        <dbReference type="ChEBI" id="CHEBI:17388"/>
        <dbReference type="ChEBI" id="CHEBI:57540"/>
        <dbReference type="ChEBI" id="CHEBI:57945"/>
        <dbReference type="ChEBI" id="CHEBI:60039"/>
        <dbReference type="EC" id="1.5.1.2"/>
    </reaction>
</comment>
<dbReference type="SUPFAM" id="SSF51735">
    <property type="entry name" value="NAD(P)-binding Rossmann-fold domains"/>
    <property type="match status" value="1"/>
</dbReference>
<evidence type="ECO:0000256" key="3">
    <source>
        <dbReference type="ARBA" id="ARBA00023002"/>
    </source>
</evidence>
<evidence type="ECO:0000259" key="8">
    <source>
        <dbReference type="Pfam" id="PF14748"/>
    </source>
</evidence>
<dbReference type="RefSeq" id="WP_146797878.1">
    <property type="nucleotide sequence ID" value="NZ_BARC01000002.1"/>
</dbReference>
<dbReference type="OrthoDB" id="9805754at2"/>
<name>A0A511B1R5_9PROT</name>
<evidence type="ECO:0000313" key="9">
    <source>
        <dbReference type="EMBL" id="GEK94399.1"/>
    </source>
</evidence>
<dbReference type="Pfam" id="PF14748">
    <property type="entry name" value="P5CR_dimer"/>
    <property type="match status" value="1"/>
</dbReference>
<feature type="binding site" evidence="6">
    <location>
        <begin position="67"/>
        <end position="70"/>
    </location>
    <ligand>
        <name>NADP(+)</name>
        <dbReference type="ChEBI" id="CHEBI:58349"/>
    </ligand>
</feature>
<reference evidence="9 10" key="1">
    <citation type="submission" date="2019-07" db="EMBL/GenBank/DDBJ databases">
        <title>Whole genome shotgun sequence of Gluconobacter wancherniae NBRC 103581.</title>
        <authorList>
            <person name="Hosoyama A."/>
            <person name="Uohara A."/>
            <person name="Ohji S."/>
            <person name="Ichikawa N."/>
        </authorList>
    </citation>
    <scope>NUCLEOTIDE SEQUENCE [LARGE SCALE GENOMIC DNA]</scope>
    <source>
        <strain evidence="9 10">NBRC 103581</strain>
    </source>
</reference>
<evidence type="ECO:0000256" key="4">
    <source>
        <dbReference type="HAMAP-Rule" id="MF_01925"/>
    </source>
</evidence>
<protein>
    <recommendedName>
        <fullName evidence="4 5">Pyrroline-5-carboxylate reductase</fullName>
        <shortName evidence="4">P5C reductase</shortName>
        <shortName evidence="4">P5CR</shortName>
        <ecNumber evidence="4 5">1.5.1.2</ecNumber>
    </recommendedName>
    <alternativeName>
        <fullName evidence="4">PCA reductase</fullName>
    </alternativeName>
</protein>
<evidence type="ECO:0000256" key="2">
    <source>
        <dbReference type="ARBA" id="ARBA00022857"/>
    </source>
</evidence>
<feature type="domain" description="Pyrroline-5-carboxylate reductase dimerisation" evidence="8">
    <location>
        <begin position="167"/>
        <end position="272"/>
    </location>
</feature>
<comment type="subcellular location">
    <subcellularLocation>
        <location evidence="4">Cytoplasm</location>
    </subcellularLocation>
</comment>
<sequence>MPKNSSILLVGCGKLGGALLDGWLASPTPPRLVVLDRHRTNEDPDYTTVRVASEIPTDFQPDIIVLAVKPAAADAIITELCITLGQRLSRSAFLSVMAGRTCDGLAAAARSAGINNAPVIRAMPNTPSAIGAGTSGFYVPPTATERQHTLCHDLLCAVGDVVRVEHEADLAAVTAISGSGPAYVFLLAELLEEAGIKHGLPAPVARRLARGTVYGAGRMLDDCPEDASALRKAVTSPKGTTAAALDVLMSPDAWPTSISKAIDAAARRAEELAG</sequence>
<keyword evidence="4" id="KW-0963">Cytoplasm</keyword>
<evidence type="ECO:0000256" key="1">
    <source>
        <dbReference type="ARBA" id="ARBA00005525"/>
    </source>
</evidence>
<gene>
    <name evidence="4 9" type="primary">proC</name>
    <name evidence="9" type="ORF">GWA01_21690</name>
</gene>
<dbReference type="GO" id="GO:0004735">
    <property type="term" value="F:pyrroline-5-carboxylate reductase activity"/>
    <property type="evidence" value="ECO:0007669"/>
    <property type="project" value="UniProtKB-UniRule"/>
</dbReference>
<dbReference type="PIRSF" id="PIRSF000193">
    <property type="entry name" value="Pyrrol-5-carb_rd"/>
    <property type="match status" value="1"/>
</dbReference>
<dbReference type="EC" id="1.5.1.2" evidence="4 5"/>
<dbReference type="EMBL" id="BJUZ01000003">
    <property type="protein sequence ID" value="GEK94399.1"/>
    <property type="molecule type" value="Genomic_DNA"/>
</dbReference>
<dbReference type="GO" id="GO:0005737">
    <property type="term" value="C:cytoplasm"/>
    <property type="evidence" value="ECO:0007669"/>
    <property type="project" value="UniProtKB-SubCell"/>
</dbReference>
<comment type="function">
    <text evidence="4">Catalyzes the reduction of 1-pyrroline-5-carboxylate (PCA) to L-proline.</text>
</comment>
<comment type="pathway">
    <text evidence="4">Amino-acid biosynthesis; L-proline biosynthesis; L-proline from L-glutamate 5-semialdehyde: step 1/1.</text>
</comment>
<dbReference type="AlphaFoldDB" id="A0A511B1R5"/>
<dbReference type="NCBIfam" id="TIGR00112">
    <property type="entry name" value="proC"/>
    <property type="match status" value="1"/>
</dbReference>
<keyword evidence="2 4" id="KW-0521">NADP</keyword>
<dbReference type="InterPro" id="IPR008927">
    <property type="entry name" value="6-PGluconate_DH-like_C_sf"/>
</dbReference>
<organism evidence="9 10">
    <name type="scientific">Gluconobacter wancherniae NBRC 103581</name>
    <dbReference type="NCBI Taxonomy" id="656744"/>
    <lineage>
        <taxon>Bacteria</taxon>
        <taxon>Pseudomonadati</taxon>
        <taxon>Pseudomonadota</taxon>
        <taxon>Alphaproteobacteria</taxon>
        <taxon>Acetobacterales</taxon>
        <taxon>Acetobacteraceae</taxon>
        <taxon>Gluconobacter</taxon>
    </lineage>
</organism>
<keyword evidence="4" id="KW-0641">Proline biosynthesis</keyword>
<dbReference type="Pfam" id="PF03807">
    <property type="entry name" value="F420_oxidored"/>
    <property type="match status" value="1"/>
</dbReference>
<evidence type="ECO:0000256" key="6">
    <source>
        <dbReference type="PIRSR" id="PIRSR000193-1"/>
    </source>
</evidence>
<dbReference type="GO" id="GO:0055129">
    <property type="term" value="P:L-proline biosynthetic process"/>
    <property type="evidence" value="ECO:0007669"/>
    <property type="project" value="UniProtKB-UniRule"/>
</dbReference>
<evidence type="ECO:0000259" key="7">
    <source>
        <dbReference type="Pfam" id="PF03807"/>
    </source>
</evidence>
<dbReference type="InterPro" id="IPR036291">
    <property type="entry name" value="NAD(P)-bd_dom_sf"/>
</dbReference>
<proteinExistence type="inferred from homology"/>
<dbReference type="FunFam" id="1.10.3730.10:FF:000001">
    <property type="entry name" value="Pyrroline-5-carboxylate reductase"/>
    <property type="match status" value="1"/>
</dbReference>
<keyword evidence="10" id="KW-1185">Reference proteome</keyword>
<feature type="domain" description="Pyrroline-5-carboxylate reductase catalytic N-terminal" evidence="7">
    <location>
        <begin position="7"/>
        <end position="99"/>
    </location>
</feature>
<dbReference type="HAMAP" id="MF_01925">
    <property type="entry name" value="P5C_reductase"/>
    <property type="match status" value="1"/>
</dbReference>
<comment type="catalytic activity">
    <reaction evidence="4">
        <text>L-proline + NADP(+) = (S)-1-pyrroline-5-carboxylate + NADPH + 2 H(+)</text>
        <dbReference type="Rhea" id="RHEA:14109"/>
        <dbReference type="ChEBI" id="CHEBI:15378"/>
        <dbReference type="ChEBI" id="CHEBI:17388"/>
        <dbReference type="ChEBI" id="CHEBI:57783"/>
        <dbReference type="ChEBI" id="CHEBI:58349"/>
        <dbReference type="ChEBI" id="CHEBI:60039"/>
        <dbReference type="EC" id="1.5.1.2"/>
    </reaction>
</comment>
<evidence type="ECO:0000256" key="5">
    <source>
        <dbReference type="NCBIfam" id="TIGR00112"/>
    </source>
</evidence>
<dbReference type="Gene3D" id="3.40.50.720">
    <property type="entry name" value="NAD(P)-binding Rossmann-like Domain"/>
    <property type="match status" value="1"/>
</dbReference>
<dbReference type="UniPathway" id="UPA00098">
    <property type="reaction ID" value="UER00361"/>
</dbReference>
<dbReference type="Gene3D" id="1.10.3730.10">
    <property type="entry name" value="ProC C-terminal domain-like"/>
    <property type="match status" value="1"/>
</dbReference>
<comment type="similarity">
    <text evidence="1 4">Belongs to the pyrroline-5-carboxylate reductase family.</text>
</comment>
<dbReference type="PANTHER" id="PTHR11645:SF0">
    <property type="entry name" value="PYRROLINE-5-CARBOXYLATE REDUCTASE 3"/>
    <property type="match status" value="1"/>
</dbReference>
<keyword evidence="4" id="KW-0028">Amino-acid biosynthesis</keyword>
<dbReference type="InterPro" id="IPR029036">
    <property type="entry name" value="P5CR_dimer"/>
</dbReference>
<dbReference type="Proteomes" id="UP000321230">
    <property type="component" value="Unassembled WGS sequence"/>
</dbReference>
<dbReference type="PANTHER" id="PTHR11645">
    <property type="entry name" value="PYRROLINE-5-CARBOXYLATE REDUCTASE"/>
    <property type="match status" value="1"/>
</dbReference>
<keyword evidence="3 4" id="KW-0560">Oxidoreductase</keyword>
<dbReference type="InterPro" id="IPR028939">
    <property type="entry name" value="P5C_Rdtase_cat_N"/>
</dbReference>
<dbReference type="SUPFAM" id="SSF48179">
    <property type="entry name" value="6-phosphogluconate dehydrogenase C-terminal domain-like"/>
    <property type="match status" value="1"/>
</dbReference>